<dbReference type="AlphaFoldDB" id="A0A512NFW3"/>
<dbReference type="Proteomes" id="UP000321058">
    <property type="component" value="Unassembled WGS sequence"/>
</dbReference>
<evidence type="ECO:0000313" key="2">
    <source>
        <dbReference type="Proteomes" id="UP000321058"/>
    </source>
</evidence>
<organism evidence="1 2">
    <name type="scientific">Reyranella soli</name>
    <dbReference type="NCBI Taxonomy" id="1230389"/>
    <lineage>
        <taxon>Bacteria</taxon>
        <taxon>Pseudomonadati</taxon>
        <taxon>Pseudomonadota</taxon>
        <taxon>Alphaproteobacteria</taxon>
        <taxon>Hyphomicrobiales</taxon>
        <taxon>Reyranellaceae</taxon>
        <taxon>Reyranella</taxon>
    </lineage>
</organism>
<reference evidence="1 2" key="1">
    <citation type="submission" date="2019-07" db="EMBL/GenBank/DDBJ databases">
        <title>Whole genome shotgun sequence of Reyranella soli NBRC 108950.</title>
        <authorList>
            <person name="Hosoyama A."/>
            <person name="Uohara A."/>
            <person name="Ohji S."/>
            <person name="Ichikawa N."/>
        </authorList>
    </citation>
    <scope>NUCLEOTIDE SEQUENCE [LARGE SCALE GENOMIC DNA]</scope>
    <source>
        <strain evidence="1 2">NBRC 108950</strain>
    </source>
</reference>
<sequence>MPDARILGVLSGEGPARLTYLREPVAPTPEILGYAAPVPAEEVFRFSAHCEEAKCVHFADHRCNLARRIVDMMPEVTDGLPPCIIRKTCRWHRQEGRAACVRCPQIMTSNPRADEGLRRVAGVPPAPAESS</sequence>
<evidence type="ECO:0000313" key="1">
    <source>
        <dbReference type="EMBL" id="GEP57835.1"/>
    </source>
</evidence>
<gene>
    <name evidence="1" type="ORF">RSO01_50010</name>
</gene>
<name>A0A512NFW3_9HYPH</name>
<dbReference type="RefSeq" id="WP_147152489.1">
    <property type="nucleotide sequence ID" value="NZ_BKAJ01000088.1"/>
</dbReference>
<dbReference type="EMBL" id="BKAJ01000088">
    <property type="protein sequence ID" value="GEP57835.1"/>
    <property type="molecule type" value="Genomic_DNA"/>
</dbReference>
<keyword evidence="2" id="KW-1185">Reference proteome</keyword>
<dbReference type="OrthoDB" id="571920at2"/>
<evidence type="ECO:0008006" key="3">
    <source>
        <dbReference type="Google" id="ProtNLM"/>
    </source>
</evidence>
<proteinExistence type="predicted"/>
<accession>A0A512NFW3</accession>
<protein>
    <recommendedName>
        <fullName evidence="3">Nitrogen fixation protein</fullName>
    </recommendedName>
</protein>
<comment type="caution">
    <text evidence="1">The sequence shown here is derived from an EMBL/GenBank/DDBJ whole genome shotgun (WGS) entry which is preliminary data.</text>
</comment>